<proteinExistence type="predicted"/>
<evidence type="ECO:0000313" key="1">
    <source>
        <dbReference type="EMBL" id="KAK6621392.1"/>
    </source>
</evidence>
<name>A0AAN8S192_POLSC</name>
<dbReference type="EMBL" id="JAWJWE010000039">
    <property type="protein sequence ID" value="KAK6621392.1"/>
    <property type="molecule type" value="Genomic_DNA"/>
</dbReference>
<dbReference type="Proteomes" id="UP001372834">
    <property type="component" value="Unassembled WGS sequence"/>
</dbReference>
<comment type="caution">
    <text evidence="1">The sequence shown here is derived from an EMBL/GenBank/DDBJ whole genome shotgun (WGS) entry which is preliminary data.</text>
</comment>
<evidence type="ECO:0000313" key="2">
    <source>
        <dbReference type="Proteomes" id="UP001372834"/>
    </source>
</evidence>
<reference evidence="1 2" key="1">
    <citation type="submission" date="2023-10" db="EMBL/GenBank/DDBJ databases">
        <title>Genomes of two closely related lineages of the louse Polyplax serrata with different host specificities.</title>
        <authorList>
            <person name="Martinu J."/>
            <person name="Tarabai H."/>
            <person name="Stefka J."/>
            <person name="Hypsa V."/>
        </authorList>
    </citation>
    <scope>NUCLEOTIDE SEQUENCE [LARGE SCALE GENOMIC DNA]</scope>
    <source>
        <strain evidence="1">HR10_N</strain>
    </source>
</reference>
<protein>
    <submittedName>
        <fullName evidence="1">Uncharacterized protein</fullName>
    </submittedName>
</protein>
<organism evidence="1 2">
    <name type="scientific">Polyplax serrata</name>
    <name type="common">Common mouse louse</name>
    <dbReference type="NCBI Taxonomy" id="468196"/>
    <lineage>
        <taxon>Eukaryota</taxon>
        <taxon>Metazoa</taxon>
        <taxon>Ecdysozoa</taxon>
        <taxon>Arthropoda</taxon>
        <taxon>Hexapoda</taxon>
        <taxon>Insecta</taxon>
        <taxon>Pterygota</taxon>
        <taxon>Neoptera</taxon>
        <taxon>Paraneoptera</taxon>
        <taxon>Psocodea</taxon>
        <taxon>Troctomorpha</taxon>
        <taxon>Phthiraptera</taxon>
        <taxon>Anoplura</taxon>
        <taxon>Polyplacidae</taxon>
        <taxon>Polyplax</taxon>
    </lineage>
</organism>
<accession>A0AAN8S192</accession>
<sequence>MSFSKDISKTQLLSFTITQFNTPDFMGEQNFLSKKGLSLPSAQAPLHLCPQVATLGLTQKTVQDKHYTKSLEIDYPNSGTINHKRVWGKDRMFHGAAKTALFAALNLQENRTTGFLRGAIKRLQYLNERIFHPL</sequence>
<dbReference type="AlphaFoldDB" id="A0AAN8S192"/>
<gene>
    <name evidence="1" type="ORF">RUM43_011698</name>
</gene>